<dbReference type="InterPro" id="IPR005119">
    <property type="entry name" value="LysR_subst-bd"/>
</dbReference>
<comment type="caution">
    <text evidence="6">The sequence shown here is derived from an EMBL/GenBank/DDBJ whole genome shotgun (WGS) entry which is preliminary data.</text>
</comment>
<evidence type="ECO:0000256" key="2">
    <source>
        <dbReference type="ARBA" id="ARBA00023015"/>
    </source>
</evidence>
<evidence type="ECO:0000313" key="7">
    <source>
        <dbReference type="Proteomes" id="UP001444146"/>
    </source>
</evidence>
<protein>
    <submittedName>
        <fullName evidence="6">LysR family transcriptional regulator</fullName>
    </submittedName>
</protein>
<organism evidence="6 7">
    <name type="scientific">Pseudocitrobacter cyperus</name>
    <dbReference type="NCBI Taxonomy" id="3112843"/>
    <lineage>
        <taxon>Bacteria</taxon>
        <taxon>Pseudomonadati</taxon>
        <taxon>Pseudomonadota</taxon>
        <taxon>Gammaproteobacteria</taxon>
        <taxon>Enterobacterales</taxon>
        <taxon>Enterobacteriaceae</taxon>
        <taxon>Pseudocitrobacter</taxon>
    </lineage>
</organism>
<dbReference type="Pfam" id="PF00126">
    <property type="entry name" value="HTH_1"/>
    <property type="match status" value="1"/>
</dbReference>
<evidence type="ECO:0000256" key="1">
    <source>
        <dbReference type="ARBA" id="ARBA00009437"/>
    </source>
</evidence>
<keyword evidence="2" id="KW-0805">Transcription regulation</keyword>
<dbReference type="PANTHER" id="PTHR30118:SF6">
    <property type="entry name" value="HTH-TYPE TRANSCRIPTIONAL REGULATOR LEUO"/>
    <property type="match status" value="1"/>
</dbReference>
<dbReference type="InterPro" id="IPR036388">
    <property type="entry name" value="WH-like_DNA-bd_sf"/>
</dbReference>
<dbReference type="PANTHER" id="PTHR30118">
    <property type="entry name" value="HTH-TYPE TRANSCRIPTIONAL REGULATOR LEUO-RELATED"/>
    <property type="match status" value="1"/>
</dbReference>
<reference evidence="6 7" key="1">
    <citation type="submission" date="2024-01" db="EMBL/GenBank/DDBJ databases">
        <title>Pseudocitrobacter sp. Endophytic strain Cyp-38L.</title>
        <authorList>
            <person name="Amer M.A."/>
            <person name="Hamed S.M."/>
        </authorList>
    </citation>
    <scope>NUCLEOTIDE SEQUENCE [LARGE SCALE GENOMIC DNA]</scope>
    <source>
        <strain evidence="6 7">Cyp38S</strain>
    </source>
</reference>
<evidence type="ECO:0000313" key="6">
    <source>
        <dbReference type="EMBL" id="MEO3990146.1"/>
    </source>
</evidence>
<name>A0ABV0HI45_9ENTR</name>
<gene>
    <name evidence="6" type="ORF">VSR74_09985</name>
</gene>
<feature type="domain" description="HTH lysR-type" evidence="5">
    <location>
        <begin position="10"/>
        <end position="67"/>
    </location>
</feature>
<dbReference type="EMBL" id="JAYMYY010000002">
    <property type="protein sequence ID" value="MEO3990146.1"/>
    <property type="molecule type" value="Genomic_DNA"/>
</dbReference>
<keyword evidence="3" id="KW-0238">DNA-binding</keyword>
<dbReference type="Gene3D" id="3.40.190.10">
    <property type="entry name" value="Periplasmic binding protein-like II"/>
    <property type="match status" value="2"/>
</dbReference>
<evidence type="ECO:0000256" key="3">
    <source>
        <dbReference type="ARBA" id="ARBA00023125"/>
    </source>
</evidence>
<evidence type="ECO:0000259" key="5">
    <source>
        <dbReference type="PROSITE" id="PS50931"/>
    </source>
</evidence>
<dbReference type="Proteomes" id="UP001444146">
    <property type="component" value="Unassembled WGS sequence"/>
</dbReference>
<sequence>MGSKGANKEFDYNLIKVLDAVISSGNAAKAAKKLSVTPAAISLALTRLQGFYPDELFIRGKDGLIPTAKAVEIHHSFRQVMALINNTFIEEQPHRHGTEISVLGGEIVESYYLSQLNHDDVFARFAISHFSGRNMPLTEMKELLLTGECDLVIGMEPLVDAAVEFQLIDTFKHYVCICSEQNLLAELSQLSLHHFYSAHHAVYQSGIFSSTVFSERSLLGDDALYKGTRIQGYRGDSISGIISIVERTSLIATLPLKLALFFKNQRRYTIKMVQPPPELTLRPLSIYASWNRNSHKRKETDELVTMLHALSSFRR</sequence>
<evidence type="ECO:0000256" key="4">
    <source>
        <dbReference type="ARBA" id="ARBA00023163"/>
    </source>
</evidence>
<accession>A0ABV0HI45</accession>
<dbReference type="PROSITE" id="PS50931">
    <property type="entry name" value="HTH_LYSR"/>
    <property type="match status" value="1"/>
</dbReference>
<dbReference type="InterPro" id="IPR050389">
    <property type="entry name" value="LysR-type_TF"/>
</dbReference>
<dbReference type="InterPro" id="IPR036390">
    <property type="entry name" value="WH_DNA-bd_sf"/>
</dbReference>
<keyword evidence="7" id="KW-1185">Reference proteome</keyword>
<dbReference type="SUPFAM" id="SSF53850">
    <property type="entry name" value="Periplasmic binding protein-like II"/>
    <property type="match status" value="1"/>
</dbReference>
<keyword evidence="4" id="KW-0804">Transcription</keyword>
<dbReference type="Pfam" id="PF03466">
    <property type="entry name" value="LysR_substrate"/>
    <property type="match status" value="1"/>
</dbReference>
<comment type="similarity">
    <text evidence="1">Belongs to the LysR transcriptional regulatory family.</text>
</comment>
<proteinExistence type="inferred from homology"/>
<dbReference type="InterPro" id="IPR000847">
    <property type="entry name" value="LysR_HTH_N"/>
</dbReference>
<dbReference type="Gene3D" id="1.10.10.10">
    <property type="entry name" value="Winged helix-like DNA-binding domain superfamily/Winged helix DNA-binding domain"/>
    <property type="match status" value="1"/>
</dbReference>
<dbReference type="SUPFAM" id="SSF46785">
    <property type="entry name" value="Winged helix' DNA-binding domain"/>
    <property type="match status" value="1"/>
</dbReference>
<dbReference type="RefSeq" id="WP_347794587.1">
    <property type="nucleotide sequence ID" value="NZ_JAYMYY010000002.1"/>
</dbReference>